<dbReference type="Proteomes" id="UP000001943">
    <property type="component" value="Chromosome"/>
</dbReference>
<accession>Q2GIE5</accession>
<evidence type="ECO:0000313" key="1">
    <source>
        <dbReference type="EMBL" id="ABD43907.1"/>
    </source>
</evidence>
<gene>
    <name evidence="1" type="ordered locus">APH_1356</name>
</gene>
<dbReference type="AlphaFoldDB" id="Q2GIE5"/>
<organism evidence="1 2">
    <name type="scientific">Anaplasma phagocytophilum (strain HZ)</name>
    <dbReference type="NCBI Taxonomy" id="212042"/>
    <lineage>
        <taxon>Bacteria</taxon>
        <taxon>Pseudomonadati</taxon>
        <taxon>Pseudomonadota</taxon>
        <taxon>Alphaproteobacteria</taxon>
        <taxon>Rickettsiales</taxon>
        <taxon>Anaplasmataceae</taxon>
        <taxon>Anaplasma</taxon>
        <taxon>phagocytophilum group</taxon>
    </lineage>
</organism>
<evidence type="ECO:0000313" key="2">
    <source>
        <dbReference type="Proteomes" id="UP000001943"/>
    </source>
</evidence>
<reference evidence="1 2" key="1">
    <citation type="journal article" date="2006" name="PLoS Genet.">
        <title>Comparative genomics of emerging human ehrlichiosis agents.</title>
        <authorList>
            <person name="Dunning Hotopp J.C."/>
            <person name="Lin M."/>
            <person name="Madupu R."/>
            <person name="Crabtree J."/>
            <person name="Angiuoli S.V."/>
            <person name="Eisen J.A."/>
            <person name="Seshadri R."/>
            <person name="Ren Q."/>
            <person name="Wu M."/>
            <person name="Utterback T.R."/>
            <person name="Smith S."/>
            <person name="Lewis M."/>
            <person name="Khouri H."/>
            <person name="Zhang C."/>
            <person name="Niu H."/>
            <person name="Lin Q."/>
            <person name="Ohashi N."/>
            <person name="Zhi N."/>
            <person name="Nelson W."/>
            <person name="Brinkac L.M."/>
            <person name="Dodson R.J."/>
            <person name="Rosovitz M.J."/>
            <person name="Sundaram J."/>
            <person name="Daugherty S.C."/>
            <person name="Davidsen T."/>
            <person name="Durkin A.S."/>
            <person name="Gwinn M."/>
            <person name="Haft D.H."/>
            <person name="Selengut J.D."/>
            <person name="Sullivan S.A."/>
            <person name="Zafar N."/>
            <person name="Zhou L."/>
            <person name="Benahmed F."/>
            <person name="Forberger H."/>
            <person name="Halpin R."/>
            <person name="Mulligan S."/>
            <person name="Robinson J."/>
            <person name="White O."/>
            <person name="Rikihisa Y."/>
            <person name="Tettelin H."/>
        </authorList>
    </citation>
    <scope>NUCLEOTIDE SEQUENCE [LARGE SCALE GENOMIC DNA]</scope>
    <source>
        <strain evidence="1 2">HZ</strain>
    </source>
</reference>
<proteinExistence type="predicted"/>
<name>Q2GIE5_ANAPZ</name>
<sequence length="37" mass="4292">MYVVIAKHFFCQYHDSVLHAEASTTGDIAFWSVYKIL</sequence>
<dbReference type="EMBL" id="CP000235">
    <property type="protein sequence ID" value="ABD43907.1"/>
    <property type="molecule type" value="Genomic_DNA"/>
</dbReference>
<dbReference type="HOGENOM" id="CLU_3339282_0_0_5"/>
<dbReference type="KEGG" id="aph:APH_1356"/>
<protein>
    <submittedName>
        <fullName evidence="1">Uncharacterized protein</fullName>
    </submittedName>
</protein>
<dbReference type="PaxDb" id="212042-APH_1356"/>
<dbReference type="EnsemblBacteria" id="ABD43907">
    <property type="protein sequence ID" value="ABD43907"/>
    <property type="gene ID" value="APH_1356"/>
</dbReference>
<keyword evidence="2" id="KW-1185">Reference proteome</keyword>